<accession>A0A5N6F3F9</accession>
<evidence type="ECO:0000313" key="3">
    <source>
        <dbReference type="Proteomes" id="UP000326799"/>
    </source>
</evidence>
<protein>
    <submittedName>
        <fullName evidence="2">Uncharacterized protein</fullName>
    </submittedName>
</protein>
<feature type="compositionally biased region" description="Polar residues" evidence="1">
    <location>
        <begin position="222"/>
        <end position="242"/>
    </location>
</feature>
<feature type="region of interest" description="Disordered" evidence="1">
    <location>
        <begin position="215"/>
        <end position="242"/>
    </location>
</feature>
<dbReference type="Pfam" id="PF03525">
    <property type="entry name" value="Meiotic_rec114"/>
    <property type="match status" value="1"/>
</dbReference>
<reference evidence="2 3" key="1">
    <citation type="submission" date="2019-04" db="EMBL/GenBank/DDBJ databases">
        <title>Fungal friends and foes A comparative genomics study of 23 Aspergillus species from section Flavi.</title>
        <authorList>
            <consortium name="DOE Joint Genome Institute"/>
            <person name="Kjaerbolling I."/>
            <person name="Vesth T.C."/>
            <person name="Frisvad J.C."/>
            <person name="Nybo J.L."/>
            <person name="Theobald S."/>
            <person name="Kildgaard S."/>
            <person name="Petersen T.I."/>
            <person name="Kuo A."/>
            <person name="Sato A."/>
            <person name="Lyhne E.K."/>
            <person name="Kogle M.E."/>
            <person name="Wiebenga A."/>
            <person name="Kun R.S."/>
            <person name="Lubbers R.J."/>
            <person name="Makela M.R."/>
            <person name="Barry K."/>
            <person name="Chovatia M."/>
            <person name="Clum A."/>
            <person name="Daum C."/>
            <person name="Haridas S."/>
            <person name="He G."/>
            <person name="LaButti K."/>
            <person name="Lipzen A."/>
            <person name="Mondo S."/>
            <person name="Pangilinan J."/>
            <person name="Riley R."/>
            <person name="Salamov A."/>
            <person name="Simmons B.A."/>
            <person name="Magnuson J.K."/>
            <person name="Henrissat B."/>
            <person name="Mortensen U.H."/>
            <person name="Larsen T.O."/>
            <person name="De vries R.P."/>
            <person name="Grigoriev I.V."/>
            <person name="Machida M."/>
            <person name="Baker S.E."/>
            <person name="Andersen M.R."/>
        </authorList>
    </citation>
    <scope>NUCLEOTIDE SEQUENCE [LARGE SCALE GENOMIC DNA]</scope>
    <source>
        <strain evidence="2 3">CBS 126849</strain>
    </source>
</reference>
<feature type="compositionally biased region" description="Polar residues" evidence="1">
    <location>
        <begin position="360"/>
        <end position="369"/>
    </location>
</feature>
<gene>
    <name evidence="2" type="ORF">BDV33DRAFT_166048</name>
</gene>
<keyword evidence="3" id="KW-1185">Reference proteome</keyword>
<evidence type="ECO:0000313" key="2">
    <source>
        <dbReference type="EMBL" id="KAB8224177.1"/>
    </source>
</evidence>
<feature type="region of interest" description="Disordered" evidence="1">
    <location>
        <begin position="358"/>
        <end position="384"/>
    </location>
</feature>
<organism evidence="2 3">
    <name type="scientific">Aspergillus novoparasiticus</name>
    <dbReference type="NCBI Taxonomy" id="986946"/>
    <lineage>
        <taxon>Eukaryota</taxon>
        <taxon>Fungi</taxon>
        <taxon>Dikarya</taxon>
        <taxon>Ascomycota</taxon>
        <taxon>Pezizomycotina</taxon>
        <taxon>Eurotiomycetes</taxon>
        <taxon>Eurotiomycetidae</taxon>
        <taxon>Eurotiales</taxon>
        <taxon>Aspergillaceae</taxon>
        <taxon>Aspergillus</taxon>
        <taxon>Aspergillus subgen. Circumdati</taxon>
    </lineage>
</organism>
<evidence type="ECO:0000256" key="1">
    <source>
        <dbReference type="SAM" id="MobiDB-lite"/>
    </source>
</evidence>
<feature type="region of interest" description="Disordered" evidence="1">
    <location>
        <begin position="406"/>
        <end position="428"/>
    </location>
</feature>
<dbReference type="GO" id="GO:0007131">
    <property type="term" value="P:reciprocal meiotic recombination"/>
    <property type="evidence" value="ECO:0007669"/>
    <property type="project" value="InterPro"/>
</dbReference>
<dbReference type="AlphaFoldDB" id="A0A5N6F3F9"/>
<name>A0A5N6F3F9_9EURO</name>
<proteinExistence type="predicted"/>
<dbReference type="InterPro" id="IPR004354">
    <property type="entry name" value="Meiotic_Rec114"/>
</dbReference>
<dbReference type="Proteomes" id="UP000326799">
    <property type="component" value="Unassembled WGS sequence"/>
</dbReference>
<sequence>MYGPTQRSQEGRQLACLSLAKFSYTTTSISHRGPFNWSHIIGNGDIICMFERHAIPAPLCSRVLLKVMRDHDILEQIDITHLSRDAMDQPQSSQHGQTKPIFAVVVKLPCLAVKYPEGRGYIRRFQIKFSLERDFYSALSILSDISCPFSESSPGSMSVTRRLTLSQWPIRPVPSAPYPAASFPNLSGTTGIPALRIPPSPLYSPAVSLPVMTLDPTPGALNPSSQTAFSRHSESNANQRHNSISAAAPMRQSLLQASSNSTSTGATSRPSTATICHDIQALNRLLPPKRDLPFPKQPAKKPCLTLVPQPSTASHTEDAYKTILNIGARQPTHNTPVLPLNQIATEKMQNSRVITLKYRPSSQSQSNRIEPTHSHVSRRPNLTQSTITPHIIPETIHQSPLAIQQDTPPLLNQRPTTENSRQEPQHDLLSKADFSVYLASPTTERTQKLENWICGNIENDGFLQLCEDVEGIWRRFALGK</sequence>
<dbReference type="EMBL" id="ML733401">
    <property type="protein sequence ID" value="KAB8224177.1"/>
    <property type="molecule type" value="Genomic_DNA"/>
</dbReference>